<evidence type="ECO:0000259" key="7">
    <source>
        <dbReference type="Pfam" id="PF08340"/>
    </source>
</evidence>
<comment type="caution">
    <text evidence="8">The sequence shown here is derived from an EMBL/GenBank/DDBJ whole genome shotgun (WGS) entry which is preliminary data.</text>
</comment>
<evidence type="ECO:0000259" key="6">
    <source>
        <dbReference type="Pfam" id="PF03755"/>
    </source>
</evidence>
<dbReference type="Proteomes" id="UP000542776">
    <property type="component" value="Unassembled WGS sequence"/>
</dbReference>
<keyword evidence="9" id="KW-1185">Reference proteome</keyword>
<feature type="domain" description="Endoribonuclease YicC-like C-terminal" evidence="7">
    <location>
        <begin position="182"/>
        <end position="297"/>
    </location>
</feature>
<keyword evidence="4" id="KW-0378">Hydrolase</keyword>
<evidence type="ECO:0000313" key="9">
    <source>
        <dbReference type="Proteomes" id="UP000542776"/>
    </source>
</evidence>
<name>A0A7W6EHG6_9HYPH</name>
<dbReference type="GO" id="GO:0016787">
    <property type="term" value="F:hydrolase activity"/>
    <property type="evidence" value="ECO:0007669"/>
    <property type="project" value="UniProtKB-KW"/>
</dbReference>
<reference evidence="8 9" key="1">
    <citation type="submission" date="2020-08" db="EMBL/GenBank/DDBJ databases">
        <title>Genomic Encyclopedia of Type Strains, Phase IV (KMG-IV): sequencing the most valuable type-strain genomes for metagenomic binning, comparative biology and taxonomic classification.</title>
        <authorList>
            <person name="Goeker M."/>
        </authorList>
    </citation>
    <scope>NUCLEOTIDE SEQUENCE [LARGE SCALE GENOMIC DNA]</scope>
    <source>
        <strain evidence="8 9">DSM 102238</strain>
    </source>
</reference>
<evidence type="ECO:0000256" key="5">
    <source>
        <dbReference type="ARBA" id="ARBA00035648"/>
    </source>
</evidence>
<protein>
    <submittedName>
        <fullName evidence="8">Uncharacterized protein (TIGR00255 family)</fullName>
    </submittedName>
</protein>
<keyword evidence="3" id="KW-0255">Endonuclease</keyword>
<dbReference type="InterPro" id="IPR013551">
    <property type="entry name" value="YicC-like_C"/>
</dbReference>
<dbReference type="Pfam" id="PF03755">
    <property type="entry name" value="YicC-like_N"/>
    <property type="match status" value="1"/>
</dbReference>
<comment type="cofactor">
    <cofactor evidence="1">
        <name>a divalent metal cation</name>
        <dbReference type="ChEBI" id="CHEBI:60240"/>
    </cofactor>
</comment>
<evidence type="ECO:0000256" key="2">
    <source>
        <dbReference type="ARBA" id="ARBA00022722"/>
    </source>
</evidence>
<dbReference type="InterPro" id="IPR005229">
    <property type="entry name" value="YicC/YloC-like"/>
</dbReference>
<keyword evidence="2" id="KW-0540">Nuclease</keyword>
<dbReference type="PANTHER" id="PTHR30636:SF3">
    <property type="entry name" value="UPF0701 PROTEIN YICC"/>
    <property type="match status" value="1"/>
</dbReference>
<dbReference type="AlphaFoldDB" id="A0A7W6EHG6"/>
<dbReference type="InterPro" id="IPR013527">
    <property type="entry name" value="YicC-like_N"/>
</dbReference>
<organism evidence="8 9">
    <name type="scientific">Aureimonas pseudogalii</name>
    <dbReference type="NCBI Taxonomy" id="1744844"/>
    <lineage>
        <taxon>Bacteria</taxon>
        <taxon>Pseudomonadati</taxon>
        <taxon>Pseudomonadota</taxon>
        <taxon>Alphaproteobacteria</taxon>
        <taxon>Hyphomicrobiales</taxon>
        <taxon>Aurantimonadaceae</taxon>
        <taxon>Aureimonas</taxon>
    </lineage>
</organism>
<dbReference type="RefSeq" id="WP_183200097.1">
    <property type="nucleotide sequence ID" value="NZ_JACIEK010000005.1"/>
</dbReference>
<dbReference type="Pfam" id="PF08340">
    <property type="entry name" value="YicC-like_C"/>
    <property type="match status" value="1"/>
</dbReference>
<sequence>MSVMSMTGFARYDGESAGSAFGWELRSVNGKGLEVRVRTPPGLDRLEAEIRRAVQVRLSRGHLNLTLTIDRGRGAASGVTVDAGLLAELVRISAGLVRDGHAALPTADGLLSLRGVLDMAPAADSEAVPDDLARDLLAGLDVALERLVASRSEEGRALRALLDDQLDRIAALAAEAENDPARSIDVIRARLQRQVAELLGAAGSAFDEARLHAEAALLAAKADIREELDRLSAHVAACRELLEQGGPIGRRLDFMAQEFNRESNTLCSKSNATSLTAIGVELKVVVDQFREQVQNIE</sequence>
<dbReference type="PANTHER" id="PTHR30636">
    <property type="entry name" value="UPF0701 PROTEIN YICC"/>
    <property type="match status" value="1"/>
</dbReference>
<dbReference type="NCBIfam" id="TIGR00255">
    <property type="entry name" value="YicC/YloC family endoribonuclease"/>
    <property type="match status" value="1"/>
</dbReference>
<evidence type="ECO:0000256" key="3">
    <source>
        <dbReference type="ARBA" id="ARBA00022759"/>
    </source>
</evidence>
<dbReference type="GO" id="GO:0004521">
    <property type="term" value="F:RNA endonuclease activity"/>
    <property type="evidence" value="ECO:0007669"/>
    <property type="project" value="InterPro"/>
</dbReference>
<proteinExistence type="inferred from homology"/>
<evidence type="ECO:0000256" key="4">
    <source>
        <dbReference type="ARBA" id="ARBA00022801"/>
    </source>
</evidence>
<evidence type="ECO:0000313" key="8">
    <source>
        <dbReference type="EMBL" id="MBB3998563.1"/>
    </source>
</evidence>
<dbReference type="EMBL" id="JACIEK010000005">
    <property type="protein sequence ID" value="MBB3998563.1"/>
    <property type="molecule type" value="Genomic_DNA"/>
</dbReference>
<evidence type="ECO:0000256" key="1">
    <source>
        <dbReference type="ARBA" id="ARBA00001968"/>
    </source>
</evidence>
<gene>
    <name evidence="8" type="ORF">GGR04_002404</name>
</gene>
<comment type="similarity">
    <text evidence="5">Belongs to the YicC/YloC family.</text>
</comment>
<accession>A0A7W6EHG6</accession>
<feature type="domain" description="Endoribonuclease YicC-like N-terminal" evidence="6">
    <location>
        <begin position="4"/>
        <end position="159"/>
    </location>
</feature>